<evidence type="ECO:0000313" key="6">
    <source>
        <dbReference type="Proteomes" id="UP000050791"/>
    </source>
</evidence>
<dbReference type="PROSITE" id="PS50197">
    <property type="entry name" value="BEACH"/>
    <property type="match status" value="1"/>
</dbReference>
<dbReference type="SUPFAM" id="SSF50978">
    <property type="entry name" value="WD40 repeat-like"/>
    <property type="match status" value="1"/>
</dbReference>
<dbReference type="CDD" id="cd06071">
    <property type="entry name" value="Beach"/>
    <property type="match status" value="1"/>
</dbReference>
<dbReference type="Pfam" id="PF14844">
    <property type="entry name" value="PH_BEACH"/>
    <property type="match status" value="1"/>
</dbReference>
<feature type="region of interest" description="Disordered" evidence="3">
    <location>
        <begin position="1673"/>
        <end position="1701"/>
    </location>
</feature>
<dbReference type="PANTHER" id="PTHR13743">
    <property type="entry name" value="BEIGE/BEACH-RELATED"/>
    <property type="match status" value="1"/>
</dbReference>
<evidence type="ECO:0000256" key="3">
    <source>
        <dbReference type="SAM" id="MobiDB-lite"/>
    </source>
</evidence>
<dbReference type="Gene3D" id="1.10.1540.10">
    <property type="entry name" value="BEACH domain"/>
    <property type="match status" value="1"/>
</dbReference>
<dbReference type="InterPro" id="IPR013320">
    <property type="entry name" value="ConA-like_dom_sf"/>
</dbReference>
<dbReference type="SUPFAM" id="SSF50729">
    <property type="entry name" value="PH domain-like"/>
    <property type="match status" value="1"/>
</dbReference>
<accession>A0AA85BP97</accession>
<dbReference type="SUPFAM" id="SSF49899">
    <property type="entry name" value="Concanavalin A-like lectins/glucanases"/>
    <property type="match status" value="1"/>
</dbReference>
<dbReference type="InterPro" id="IPR036372">
    <property type="entry name" value="BEACH_dom_sf"/>
</dbReference>
<feature type="compositionally biased region" description="Polar residues" evidence="3">
    <location>
        <begin position="1676"/>
        <end position="1701"/>
    </location>
</feature>
<keyword evidence="1" id="KW-0853">WD repeat</keyword>
<dbReference type="GO" id="GO:0008104">
    <property type="term" value="P:intracellular protein localization"/>
    <property type="evidence" value="ECO:0007669"/>
    <property type="project" value="TreeGrafter"/>
</dbReference>
<dbReference type="SMART" id="SM01026">
    <property type="entry name" value="Beach"/>
    <property type="match status" value="1"/>
</dbReference>
<feature type="region of interest" description="Disordered" evidence="3">
    <location>
        <begin position="3008"/>
        <end position="3037"/>
    </location>
</feature>
<sequence>MNFDFLSVTDQLRNFLTFNDLPNGCIEYLLNILYIQSNSLLIQLNLISYNNDQMNIDSAYTAEITSKHHHHQDDDADDVEDDDDDDDDRSLMTFDKLHCLLKLLCLFGRNDPIQQFIIEDHSIHQIILNLLKLIYHSKVFDLLNLIVYFIEIFYDPYGMWNKWKSIYYDQKYENLRFFTSISTLSKESLDNIHLSIFDLIKQNNDNATIRTLLINAYCYISVGCYGFLKYNHVHDLFCLINQSNRPLTELSSALSSSSEPQGFIIMTNIDQSNQSQQYNEEFVVISSFLIYGLSLQEPNMITLKLAVDQFRFDIGNKGTLSTIDYYYQILLIQLSSRIRLCYQHQPEILLSNIQPVTFNDSSSSTSSSSFKRYYQYFLTFLASIDMNQSYCNIFITSQLKSDTTLIPSPLSIKRLPNSFYDQLTEYLCHLYDSKSEINHILNVIGKSLLCWAFGILPMCIDPQLSHLLDNPCNENNSKSYTHVIIHGDILIVLLNWIVYLWNVMNSSQCSSYNKSINVTIFHIIHQILKIIIDCLLDPDTIGQLSKAYCCQVGLIRYAIIPNIVKLCELLKHKLGILSTEQEKVDYKVVKYQYFQTLKIFNMFLTILQCLGEFSMSAPDLANFLRMFRSESVRLFCNRILQILVKITQKPQLNLTPLPSSGYWFQFSQPQDSLLVLPVGPELGDLKYDQDISITFENSFTSINPLSTDISLHFWLSINNQSTDNDNSLSDQFQTIDSKRYCLFRLLCTNGNGLEIFLTKYGYLVVAVSTQEGFNYVVTCGPDKLTPCEWHSVAVVFCHTRRLLVTKAILKVFIDGNICYSGDFPHPQINGNIFILHIGGCPNWVDQIAYTKLLCNINSRTGRRNAVISKQQTMNKRSYINRETLSVSSISSIYQENLKNSFNLFSRQLEIGKIHKVDLGNERLLWGKLCSFQGKLISCSMFNEALSDIIWQEVYSHGPCNLTYLLDNGCYNINNTTTNTTTTATNTTYTNISSINTDDSTGNINHFTKIIFHYHAKAVNLYNSICLELNSENLGLISAFECIHLLPCQQENQYLLINENFYHKYLWFKHIYYKCKNYGGLPATILGPKRFETFRITDSINQIGGMGVLLPILKLLRYFPTNDYDNSLKKLYPIDATYLSTDDIGLTDLFIFAYQRYIHDMNIVFNDEMTKTDNLPHDMVSMKTSYNVSLNESSELRPRSTSLSLIGTDGTSNSTPNSKDERSSSFCSIISNSTLSNSSVANLLLILRNLILSKPENRVQVLSPDFILPLLYLLKKLHPLRFDSFVVSTIHDLFRVLIYLPSKRQSLFNMNTIQNWFDNQTNQILSGNVLYLACQLLLDWDLWSKPNSIAIMLHLQKLNQLVIDYNSLLKELSVDSLLGSLVQYHNHLDSWLNDLPTTYTTDILFKLPILTTNIRNNNDKYELLISNQIRIEMCKLIEVKLLPRAQSNDLMKLINFIITCPIMILVKDVITMLHNCFDRTHTNDPFTLFIYESDLIVKLYSLLLRSNYQVDIETKKLVLKFIHKLALSDRVTDKYKSQLFLKDWNGFSSLLNDNNNSNILILLQDYEIVKIFLDLMKRGPSYDILGLLRLMDLLYQSPLKFRILAVNTFMDIFNKSSRYVIEILNQFPVFLDSFFRLLIKCPKENTHQLDRISISRFGLSGIRLPQKHLSDVHSKRLGSTNDSGHGSSINSQTDDLYSPTLSIPQNKTSITSSLSNNEVESVFNSPTNTHIPDIMDDMKDINLLNSFPISSMKQEPITISDHIRTNQRSVSISNNYNLKKTLPIQSPVSSSNTFQHYTTYNNIHSSISNSYKLSLKNDNILEDNLTQLIIKCLHEILWMSSQLERWHLSTTITNDDPWVGYYRAMVSFMEISSQYVLIKPAFWIIQRLFEFIIYSLEQSLPNYNQNLLFPGAVDGDKVRRVVHLFMMFLVDTTCNHKNWIDYEYRVELMESLLHLLQESLLIWELNSLQWKEVQALTIHLILWWIINNSYLQSRLFIYSLTHLHYIIYQLESRSCFEEIAFLVYRLDKVIEIWSRYEESMINVDDIHKMEKLSEIPSDHSVNIPLNHDVRNVNKSIPSETNPISDHLSSHMNTNSQSHNLLVYLTPIIFKLFKDYSVLLEMEKWTPNLPKMTSDFLEKFKVYRTIPHGEWQCFLENRLQPVAEFYTIQYIISTATNQSIYRAKANDDIEKSRYKHKHYLDNISFNLHSYLIHNISEISNESLIIPCVVDPSTSERLTDHSVTMTTKHITSIDNNQYDISQSSLINKQNYYPTEIEKYNQQMNYWHALSYQLMYTSLNAPWFISYAKVEHWRLSALETISRIRPKLEPNVTFNSHINASAKRDGLSLIKFIQSRIRPHSVDNDHTLFMASICHSLSTLKASSSETSLDISQNDEIECNTDVIMRQIMKHPQLLNQTSVEENDDRHGSTSNNDDDIIHMENEVFDLSDDRRGTLIPDESIKTPIILSNSSNTSTEDPVNDDNQLNQVKISNNSNNESFISSISSHQSTPLNSSMIHYIPQIQKGKGILFSVNAQLILAIKVIQGILTLTQNRLIFDTSIHNVINDNNSNLSNDDYNTTNDTTELSIPFGYKIINEKLDVNNTKLNHSRQIFYIRYNWSLAKLRELHLRRYNLRRSAIEIFFENNSNYFFNFETKIRNKFYSIIMSLRLPRLVYSQGRNPRETLKLSGLTERWVNREISNFEYLMRLNTIAGRTFNDLGQYPVFPWILADYTSSELDLNSQHTFRDLSRPIGLANPKFIEEVREKYNSFEDPSGVMQKFHHGTHYSSAAGVLHYLVRLEPFTTYHVNLHGNKFDVADRQFYSIPKAWRFILDNPNDNKELIPEFFFLPEFLRNSNNFDLGFRQYNQNRIHDVELPNWASTPEEFIRKHRGALESDYVSSHLHLWIDLIFGYKQRGPDAVNALNVFNFVTYEGAVDLDKISNSCEREALESMIQNFGQTPSQLLKVPHPKRLTYSEWLSILIHQCRLPVISLLTYTNLKHDNSIHKHNSLIQSTSTTTATTTTNTTNSSSSSSSTSTTPNSTKPTTFFQRLLSDNNPNDYFHSIFNTHTLFDKIEFINHKWCTIKHSNINDIGISIETLKLKENTITQLNSIYLIVIPAFCCPSKQESTLVNTINKDLSYTDIYRSTNLLKTRLFSTGNSSMLSAVAAAAAAGLVTTTMAATTTTPPPPLPLTTTTISENQLPKSNWERLASAVFTINSRGIIDRYFWIPTDQQSIEYKNNNIEPLEQYGLFYDSYRSSQYGSVGPFDSSWIHFIENINNFKLDKIFSLNLSNTKQSSSLNTIGSQLFALTYDDKWLFIGGRWDGRLTIYNMYQSKIHALLTSPHIDTISCVAMDSAYNLIDRQSFTYHGDFNKINKFLIDQYKNSITTHYYIITGSRDGTCAIWDFDILNEEDNDDRDRDHDYDHNDDRDEEEDLIEFRYDHSPFINDSLLSSFNQRKLLNSNVLLFNTIYLPKMNYHLQYKNAGIPFYPFHSYKSKKSKRLAKIIKIFYGNLYGNPVTCVALNIALDTGVMATNANHDLYLFSVKLSNWSRVLKLNTIESNIINELHYPFEIYPNTEKIFLHRNRYTTVNHLLISPRLGLIYIQWNVIIKINQSNINKEEIGPKLSLFNSIGEKLLEISPFIYTTDYNHISSNELNQILLHKFY</sequence>
<reference evidence="7" key="1">
    <citation type="submission" date="2023-11" db="UniProtKB">
        <authorList>
            <consortium name="WormBaseParasite"/>
        </authorList>
    </citation>
    <scope>IDENTIFICATION</scope>
</reference>
<dbReference type="InterPro" id="IPR023362">
    <property type="entry name" value="PH-BEACH_dom"/>
</dbReference>
<evidence type="ECO:0000256" key="1">
    <source>
        <dbReference type="ARBA" id="ARBA00022574"/>
    </source>
</evidence>
<dbReference type="InterPro" id="IPR036322">
    <property type="entry name" value="WD40_repeat_dom_sf"/>
</dbReference>
<evidence type="ECO:0000313" key="7">
    <source>
        <dbReference type="WBParaSite" id="SMTH1_63860.1"/>
    </source>
</evidence>
<feature type="region of interest" description="Disordered" evidence="3">
    <location>
        <begin position="2412"/>
        <end position="2431"/>
    </location>
</feature>
<feature type="region of interest" description="Disordered" evidence="3">
    <location>
        <begin position="1191"/>
        <end position="1221"/>
    </location>
</feature>
<protein>
    <recommendedName>
        <fullName evidence="8">DUF4704 domain-containing protein</fullName>
    </recommendedName>
</protein>
<keyword evidence="2" id="KW-0677">Repeat</keyword>
<dbReference type="InterPro" id="IPR011993">
    <property type="entry name" value="PH-like_dom_sf"/>
</dbReference>
<evidence type="ECO:0008006" key="8">
    <source>
        <dbReference type="Google" id="ProtNLM"/>
    </source>
</evidence>
<dbReference type="FunFam" id="1.10.1540.10:FF:000001">
    <property type="entry name" value="neurobeachin isoform X1"/>
    <property type="match status" value="1"/>
</dbReference>
<feature type="domain" description="BEACH" evidence="4">
    <location>
        <begin position="2674"/>
        <end position="2966"/>
    </location>
</feature>
<evidence type="ECO:0000259" key="4">
    <source>
        <dbReference type="PROSITE" id="PS50197"/>
    </source>
</evidence>
<dbReference type="Gene3D" id="2.30.29.30">
    <property type="entry name" value="Pleckstrin-homology domain (PH domain)/Phosphotyrosine-binding domain (PTB)"/>
    <property type="match status" value="1"/>
</dbReference>
<dbReference type="CDD" id="cd01201">
    <property type="entry name" value="PH_BEACH"/>
    <property type="match status" value="1"/>
</dbReference>
<dbReference type="InterPro" id="IPR050865">
    <property type="entry name" value="BEACH_Domain"/>
</dbReference>
<dbReference type="Pfam" id="PF02138">
    <property type="entry name" value="Beach"/>
    <property type="match status" value="1"/>
</dbReference>
<proteinExistence type="predicted"/>
<feature type="compositionally biased region" description="Polar residues" evidence="3">
    <location>
        <begin position="1191"/>
        <end position="1216"/>
    </location>
</feature>
<evidence type="ECO:0000256" key="2">
    <source>
        <dbReference type="ARBA" id="ARBA00022737"/>
    </source>
</evidence>
<dbReference type="PANTHER" id="PTHR13743:SF112">
    <property type="entry name" value="BEACH DOMAIN-CONTAINING PROTEIN"/>
    <property type="match status" value="1"/>
</dbReference>
<organism evidence="6 7">
    <name type="scientific">Schistosoma mattheei</name>
    <dbReference type="NCBI Taxonomy" id="31246"/>
    <lineage>
        <taxon>Eukaryota</taxon>
        <taxon>Metazoa</taxon>
        <taxon>Spiralia</taxon>
        <taxon>Lophotrochozoa</taxon>
        <taxon>Platyhelminthes</taxon>
        <taxon>Trematoda</taxon>
        <taxon>Digenea</taxon>
        <taxon>Strigeidida</taxon>
        <taxon>Schistosomatoidea</taxon>
        <taxon>Schistosomatidae</taxon>
        <taxon>Schistosoma</taxon>
    </lineage>
</organism>
<dbReference type="GO" id="GO:0016020">
    <property type="term" value="C:membrane"/>
    <property type="evidence" value="ECO:0007669"/>
    <property type="project" value="TreeGrafter"/>
</dbReference>
<evidence type="ECO:0000259" key="5">
    <source>
        <dbReference type="PROSITE" id="PS51783"/>
    </source>
</evidence>
<dbReference type="Proteomes" id="UP000050791">
    <property type="component" value="Unassembled WGS sequence"/>
</dbReference>
<dbReference type="GO" id="GO:0005829">
    <property type="term" value="C:cytosol"/>
    <property type="evidence" value="ECO:0007669"/>
    <property type="project" value="TreeGrafter"/>
</dbReference>
<dbReference type="WBParaSite" id="SMTH1_63860.1">
    <property type="protein sequence ID" value="SMTH1_63860.1"/>
    <property type="gene ID" value="SMTH1_63860"/>
</dbReference>
<dbReference type="PROSITE" id="PS51783">
    <property type="entry name" value="PH_BEACH"/>
    <property type="match status" value="1"/>
</dbReference>
<dbReference type="InterPro" id="IPR000409">
    <property type="entry name" value="BEACH_dom"/>
</dbReference>
<dbReference type="SUPFAM" id="SSF81837">
    <property type="entry name" value="BEACH domain"/>
    <property type="match status" value="1"/>
</dbReference>
<feature type="domain" description="BEACH-type PH" evidence="5">
    <location>
        <begin position="2519"/>
        <end position="2661"/>
    </location>
</feature>
<dbReference type="GO" id="GO:0019901">
    <property type="term" value="F:protein kinase binding"/>
    <property type="evidence" value="ECO:0007669"/>
    <property type="project" value="TreeGrafter"/>
</dbReference>
<name>A0AA85BP97_9TREM</name>
<dbReference type="Pfam" id="PF16057">
    <property type="entry name" value="DUF4800"/>
    <property type="match status" value="1"/>
</dbReference>